<dbReference type="EMBL" id="JAWJWE010000036">
    <property type="protein sequence ID" value="KAK6629479.1"/>
    <property type="molecule type" value="Genomic_DNA"/>
</dbReference>
<name>A0AAN8NZW7_POLSC</name>
<gene>
    <name evidence="2" type="ORF">RUM43_003296</name>
</gene>
<dbReference type="Proteomes" id="UP001372834">
    <property type="component" value="Unassembled WGS sequence"/>
</dbReference>
<feature type="region of interest" description="Disordered" evidence="1">
    <location>
        <begin position="37"/>
        <end position="64"/>
    </location>
</feature>
<protein>
    <submittedName>
        <fullName evidence="2">Uncharacterized protein</fullName>
    </submittedName>
</protein>
<evidence type="ECO:0000256" key="1">
    <source>
        <dbReference type="SAM" id="MobiDB-lite"/>
    </source>
</evidence>
<comment type="caution">
    <text evidence="2">The sequence shown here is derived from an EMBL/GenBank/DDBJ whole genome shotgun (WGS) entry which is preliminary data.</text>
</comment>
<evidence type="ECO:0000313" key="3">
    <source>
        <dbReference type="Proteomes" id="UP001372834"/>
    </source>
</evidence>
<reference evidence="2 3" key="1">
    <citation type="submission" date="2023-10" db="EMBL/GenBank/DDBJ databases">
        <title>Genomes of two closely related lineages of the louse Polyplax serrata with different host specificities.</title>
        <authorList>
            <person name="Martinu J."/>
            <person name="Tarabai H."/>
            <person name="Stefka J."/>
            <person name="Hypsa V."/>
        </authorList>
    </citation>
    <scope>NUCLEOTIDE SEQUENCE [LARGE SCALE GENOMIC DNA]</scope>
    <source>
        <strain evidence="2">HR10_N</strain>
    </source>
</reference>
<organism evidence="2 3">
    <name type="scientific">Polyplax serrata</name>
    <name type="common">Common mouse louse</name>
    <dbReference type="NCBI Taxonomy" id="468196"/>
    <lineage>
        <taxon>Eukaryota</taxon>
        <taxon>Metazoa</taxon>
        <taxon>Ecdysozoa</taxon>
        <taxon>Arthropoda</taxon>
        <taxon>Hexapoda</taxon>
        <taxon>Insecta</taxon>
        <taxon>Pterygota</taxon>
        <taxon>Neoptera</taxon>
        <taxon>Paraneoptera</taxon>
        <taxon>Psocodea</taxon>
        <taxon>Troctomorpha</taxon>
        <taxon>Phthiraptera</taxon>
        <taxon>Anoplura</taxon>
        <taxon>Polyplacidae</taxon>
        <taxon>Polyplax</taxon>
    </lineage>
</organism>
<accession>A0AAN8NZW7</accession>
<proteinExistence type="predicted"/>
<dbReference type="AlphaFoldDB" id="A0AAN8NZW7"/>
<sequence>MDDVGARVHCDEEVVAFFSDDSANIFRLPSQICVPHGQAGTRRNGAESEAPRPWNLDGSNIIHT</sequence>
<evidence type="ECO:0000313" key="2">
    <source>
        <dbReference type="EMBL" id="KAK6629479.1"/>
    </source>
</evidence>